<feature type="domain" description="Integral membrane bound transporter" evidence="6">
    <location>
        <begin position="203"/>
        <end position="330"/>
    </location>
</feature>
<evidence type="ECO:0000256" key="2">
    <source>
        <dbReference type="ARBA" id="ARBA00022692"/>
    </source>
</evidence>
<proteinExistence type="predicted"/>
<dbReference type="RefSeq" id="WP_127161957.1">
    <property type="nucleotide sequence ID" value="NZ_CP029822.1"/>
</dbReference>
<evidence type="ECO:0000256" key="3">
    <source>
        <dbReference type="ARBA" id="ARBA00022989"/>
    </source>
</evidence>
<accession>A0A3S9XBP4</accession>
<dbReference type="GO" id="GO:0016020">
    <property type="term" value="C:membrane"/>
    <property type="evidence" value="ECO:0007669"/>
    <property type="project" value="UniProtKB-SubCell"/>
</dbReference>
<evidence type="ECO:0000256" key="5">
    <source>
        <dbReference type="SAM" id="Phobius"/>
    </source>
</evidence>
<evidence type="ECO:0000256" key="4">
    <source>
        <dbReference type="ARBA" id="ARBA00023136"/>
    </source>
</evidence>
<feature type="transmembrane region" description="Helical" evidence="5">
    <location>
        <begin position="147"/>
        <end position="165"/>
    </location>
</feature>
<dbReference type="AlphaFoldDB" id="A0A3S9XBP4"/>
<feature type="transmembrane region" description="Helical" evidence="5">
    <location>
        <begin position="189"/>
        <end position="206"/>
    </location>
</feature>
<dbReference type="EMBL" id="CP029822">
    <property type="protein sequence ID" value="AZS49781.1"/>
    <property type="molecule type" value="Genomic_DNA"/>
</dbReference>
<sequence length="345" mass="39553">MTIDSHFNLAFKSLEVFDMLKHISFRDNFVFFFTALINSSICYCFFGITGAMLGVLTVLFANTAYSAKKGSNNIFYTGFLLFLIVLAGGIGFLLKLSLLFYLFLFVVSYFYYVSYDKDIVIDRITPFIVIFACMGTTLPTVTIELPLAYLTGICISLILLTLLQHKKYDVDAFKRGLFSKELYRSDKRLALRAFIYSIFLFLSLAIPDYLDLYRVYWAPLTFIVLLQPKEVGIIKITLSRFLGSVLGALFVFSLFHLRLFDTVYFDVVLIAIVTFLMPTFLKLNYVFKTFAFTVFVLLLIEEAEYWGDPTYLLPYSRVYETLIGGSVALCASFVLKQVRRLPRIA</sequence>
<dbReference type="Proteomes" id="UP000273143">
    <property type="component" value="Chromosome"/>
</dbReference>
<keyword evidence="4 5" id="KW-0472">Membrane</keyword>
<feature type="transmembrane region" description="Helical" evidence="5">
    <location>
        <begin position="318"/>
        <end position="335"/>
    </location>
</feature>
<feature type="transmembrane region" description="Helical" evidence="5">
    <location>
        <begin position="98"/>
        <end position="115"/>
    </location>
</feature>
<dbReference type="InterPro" id="IPR049453">
    <property type="entry name" value="Memb_transporter_dom"/>
</dbReference>
<feature type="transmembrane region" description="Helical" evidence="5">
    <location>
        <begin position="29"/>
        <end position="61"/>
    </location>
</feature>
<feature type="transmembrane region" description="Helical" evidence="5">
    <location>
        <begin position="263"/>
        <end position="281"/>
    </location>
</feature>
<organism evidence="7 8">
    <name type="scientific">Entomomonas moraniae</name>
    <dbReference type="NCBI Taxonomy" id="2213226"/>
    <lineage>
        <taxon>Bacteria</taxon>
        <taxon>Pseudomonadati</taxon>
        <taxon>Pseudomonadota</taxon>
        <taxon>Gammaproteobacteria</taxon>
        <taxon>Pseudomonadales</taxon>
        <taxon>Pseudomonadaceae</taxon>
        <taxon>Entomomonas</taxon>
    </lineage>
</organism>
<gene>
    <name evidence="7" type="ORF">DM558_02835</name>
</gene>
<evidence type="ECO:0000313" key="7">
    <source>
        <dbReference type="EMBL" id="AZS49781.1"/>
    </source>
</evidence>
<evidence type="ECO:0000256" key="1">
    <source>
        <dbReference type="ARBA" id="ARBA00004141"/>
    </source>
</evidence>
<dbReference type="KEGG" id="emo:DM558_02835"/>
<evidence type="ECO:0000313" key="8">
    <source>
        <dbReference type="Proteomes" id="UP000273143"/>
    </source>
</evidence>
<name>A0A3S9XBP4_9GAMM</name>
<dbReference type="Pfam" id="PF13515">
    <property type="entry name" value="FUSC_2"/>
    <property type="match status" value="1"/>
</dbReference>
<protein>
    <submittedName>
        <fullName evidence="7">FUSC family protein</fullName>
    </submittedName>
</protein>
<feature type="transmembrane region" description="Helical" evidence="5">
    <location>
        <begin position="240"/>
        <end position="257"/>
    </location>
</feature>
<feature type="transmembrane region" description="Helical" evidence="5">
    <location>
        <begin position="73"/>
        <end position="92"/>
    </location>
</feature>
<keyword evidence="8" id="KW-1185">Reference proteome</keyword>
<comment type="subcellular location">
    <subcellularLocation>
        <location evidence="1">Membrane</location>
        <topology evidence="1">Multi-pass membrane protein</topology>
    </subcellularLocation>
</comment>
<keyword evidence="3 5" id="KW-1133">Transmembrane helix</keyword>
<feature type="transmembrane region" description="Helical" evidence="5">
    <location>
        <begin position="124"/>
        <end position="141"/>
    </location>
</feature>
<reference evidence="8" key="1">
    <citation type="submission" date="2018-06" db="EMBL/GenBank/DDBJ databases">
        <title>Complete genome of Pseudomonas insecticola strain QZS01.</title>
        <authorList>
            <person name="Wang J."/>
            <person name="Su Q."/>
        </authorList>
    </citation>
    <scope>NUCLEOTIDE SEQUENCE [LARGE SCALE GENOMIC DNA]</scope>
    <source>
        <strain evidence="8">QZS01</strain>
    </source>
</reference>
<evidence type="ECO:0000259" key="6">
    <source>
        <dbReference type="Pfam" id="PF13515"/>
    </source>
</evidence>
<keyword evidence="2 5" id="KW-0812">Transmembrane</keyword>